<name>A0A8E2EM22_9PEZI</name>
<evidence type="ECO:0000256" key="1">
    <source>
        <dbReference type="SAM" id="SignalP"/>
    </source>
</evidence>
<proteinExistence type="predicted"/>
<keyword evidence="3" id="KW-1185">Reference proteome</keyword>
<protein>
    <recommendedName>
        <fullName evidence="4">Secreted protein</fullName>
    </recommendedName>
</protein>
<dbReference type="Proteomes" id="UP000250266">
    <property type="component" value="Unassembled WGS sequence"/>
</dbReference>
<gene>
    <name evidence="2" type="ORF">K432DRAFT_376926</name>
</gene>
<reference evidence="2 3" key="1">
    <citation type="journal article" date="2016" name="Nat. Commun.">
        <title>Ectomycorrhizal ecology is imprinted in the genome of the dominant symbiotic fungus Cenococcum geophilum.</title>
        <authorList>
            <consortium name="DOE Joint Genome Institute"/>
            <person name="Peter M."/>
            <person name="Kohler A."/>
            <person name="Ohm R.A."/>
            <person name="Kuo A."/>
            <person name="Krutzmann J."/>
            <person name="Morin E."/>
            <person name="Arend M."/>
            <person name="Barry K.W."/>
            <person name="Binder M."/>
            <person name="Choi C."/>
            <person name="Clum A."/>
            <person name="Copeland A."/>
            <person name="Grisel N."/>
            <person name="Haridas S."/>
            <person name="Kipfer T."/>
            <person name="LaButti K."/>
            <person name="Lindquist E."/>
            <person name="Lipzen A."/>
            <person name="Maire R."/>
            <person name="Meier B."/>
            <person name="Mihaltcheva S."/>
            <person name="Molinier V."/>
            <person name="Murat C."/>
            <person name="Poggeler S."/>
            <person name="Quandt C.A."/>
            <person name="Sperisen C."/>
            <person name="Tritt A."/>
            <person name="Tisserant E."/>
            <person name="Crous P.W."/>
            <person name="Henrissat B."/>
            <person name="Nehls U."/>
            <person name="Egli S."/>
            <person name="Spatafora J.W."/>
            <person name="Grigoriev I.V."/>
            <person name="Martin F.M."/>
        </authorList>
    </citation>
    <scope>NUCLEOTIDE SEQUENCE [LARGE SCALE GENOMIC DNA]</scope>
    <source>
        <strain evidence="2 3">CBS 459.81</strain>
    </source>
</reference>
<keyword evidence="1" id="KW-0732">Signal</keyword>
<feature type="chain" id="PRO_5034052303" description="Secreted protein" evidence="1">
    <location>
        <begin position="21"/>
        <end position="75"/>
    </location>
</feature>
<dbReference type="EMBL" id="KV744807">
    <property type="protein sequence ID" value="OCK86273.1"/>
    <property type="molecule type" value="Genomic_DNA"/>
</dbReference>
<sequence>MLNFSKRLLFTFILPSSSISLLNLLLNMPKFNEPTYPSPLPSPTPCTWFETLLAGISQTRRYALIQHIESRQAVQ</sequence>
<evidence type="ECO:0000313" key="2">
    <source>
        <dbReference type="EMBL" id="OCK86273.1"/>
    </source>
</evidence>
<organism evidence="2 3">
    <name type="scientific">Lepidopterella palustris CBS 459.81</name>
    <dbReference type="NCBI Taxonomy" id="1314670"/>
    <lineage>
        <taxon>Eukaryota</taxon>
        <taxon>Fungi</taxon>
        <taxon>Dikarya</taxon>
        <taxon>Ascomycota</taxon>
        <taxon>Pezizomycotina</taxon>
        <taxon>Dothideomycetes</taxon>
        <taxon>Pleosporomycetidae</taxon>
        <taxon>Mytilinidiales</taxon>
        <taxon>Argynnaceae</taxon>
        <taxon>Lepidopterella</taxon>
    </lineage>
</organism>
<feature type="signal peptide" evidence="1">
    <location>
        <begin position="1"/>
        <end position="20"/>
    </location>
</feature>
<accession>A0A8E2EM22</accession>
<evidence type="ECO:0000313" key="3">
    <source>
        <dbReference type="Proteomes" id="UP000250266"/>
    </source>
</evidence>
<dbReference type="AlphaFoldDB" id="A0A8E2EM22"/>
<evidence type="ECO:0008006" key="4">
    <source>
        <dbReference type="Google" id="ProtNLM"/>
    </source>
</evidence>